<dbReference type="GO" id="GO:0004252">
    <property type="term" value="F:serine-type endopeptidase activity"/>
    <property type="evidence" value="ECO:0007669"/>
    <property type="project" value="InterPro"/>
</dbReference>
<protein>
    <recommendedName>
        <fullName evidence="6">ATP-dependent Clp protease proteolytic subunit</fullName>
    </recommendedName>
</protein>
<keyword evidence="2" id="KW-0963">Cytoplasm</keyword>
<sequence length="222" mass="23371">MTRPTGTWPPVPPGPPDPPFPPGPPEWPRTPWQPQPRPPAPGPVSASAALVVGGETWLAERLLEQRVVTLSGELDTEAVNRAVAELALLDATGDDPVRLRLSGVGADLEGALTLVDALDLVGVPVHATSLGTLSGPAVAVLAVADRRVVGAHAMVRLCEPRAPRGVPGHEVEAWAAEHARQLRRLQERVAEACGRSVDEVAADMRAGRLLDAEEARAYGLVD</sequence>
<name>A0A1G9X708_9ACTN</name>
<dbReference type="PANTHER" id="PTHR10381:SF70">
    <property type="entry name" value="ATP-DEPENDENT CLP PROTEASE PROTEOLYTIC SUBUNIT"/>
    <property type="match status" value="1"/>
</dbReference>
<evidence type="ECO:0000256" key="6">
    <source>
        <dbReference type="RuleBase" id="RU003567"/>
    </source>
</evidence>
<dbReference type="Gene3D" id="3.90.226.10">
    <property type="entry name" value="2-enoyl-CoA Hydratase, Chain A, domain 1"/>
    <property type="match status" value="1"/>
</dbReference>
<dbReference type="EMBL" id="FNHE01000010">
    <property type="protein sequence ID" value="SDM92301.1"/>
    <property type="molecule type" value="Genomic_DNA"/>
</dbReference>
<dbReference type="PANTHER" id="PTHR10381">
    <property type="entry name" value="ATP-DEPENDENT CLP PROTEASE PROTEOLYTIC SUBUNIT"/>
    <property type="match status" value="1"/>
</dbReference>
<dbReference type="InterPro" id="IPR001907">
    <property type="entry name" value="ClpP"/>
</dbReference>
<keyword evidence="4" id="KW-0378">Hydrolase</keyword>
<evidence type="ECO:0000256" key="4">
    <source>
        <dbReference type="ARBA" id="ARBA00022801"/>
    </source>
</evidence>
<evidence type="ECO:0000256" key="1">
    <source>
        <dbReference type="ARBA" id="ARBA00007039"/>
    </source>
</evidence>
<feature type="region of interest" description="Disordered" evidence="7">
    <location>
        <begin position="1"/>
        <end position="46"/>
    </location>
</feature>
<evidence type="ECO:0000256" key="5">
    <source>
        <dbReference type="ARBA" id="ARBA00022825"/>
    </source>
</evidence>
<gene>
    <name evidence="8" type="ORF">SAMN05660642_03582</name>
</gene>
<dbReference type="InterPro" id="IPR023562">
    <property type="entry name" value="ClpP/TepA"/>
</dbReference>
<dbReference type="PRINTS" id="PR00127">
    <property type="entry name" value="CLPPROTEASEP"/>
</dbReference>
<comment type="similarity">
    <text evidence="1 6">Belongs to the peptidase S14 family.</text>
</comment>
<keyword evidence="3 8" id="KW-0645">Protease</keyword>
<dbReference type="InterPro" id="IPR029045">
    <property type="entry name" value="ClpP/crotonase-like_dom_sf"/>
</dbReference>
<dbReference type="GO" id="GO:0004176">
    <property type="term" value="F:ATP-dependent peptidase activity"/>
    <property type="evidence" value="ECO:0007669"/>
    <property type="project" value="InterPro"/>
</dbReference>
<dbReference type="Pfam" id="PF00574">
    <property type="entry name" value="CLP_protease"/>
    <property type="match status" value="1"/>
</dbReference>
<dbReference type="AlphaFoldDB" id="A0A1G9X708"/>
<dbReference type="SUPFAM" id="SSF52096">
    <property type="entry name" value="ClpP/crotonase"/>
    <property type="match status" value="1"/>
</dbReference>
<keyword evidence="9" id="KW-1185">Reference proteome</keyword>
<dbReference type="RefSeq" id="WP_091221490.1">
    <property type="nucleotide sequence ID" value="NZ_FNHE01000010.1"/>
</dbReference>
<reference evidence="9" key="1">
    <citation type="submission" date="2016-10" db="EMBL/GenBank/DDBJ databases">
        <authorList>
            <person name="Varghese N."/>
            <person name="Submissions S."/>
        </authorList>
    </citation>
    <scope>NUCLEOTIDE SEQUENCE [LARGE SCALE GENOMIC DNA]</scope>
    <source>
        <strain evidence="9">DSM 45419</strain>
    </source>
</reference>
<feature type="compositionally biased region" description="Pro residues" evidence="7">
    <location>
        <begin position="7"/>
        <end position="42"/>
    </location>
</feature>
<accession>A0A1G9X708</accession>
<dbReference type="OrthoDB" id="5188166at2"/>
<dbReference type="GO" id="GO:0009368">
    <property type="term" value="C:endopeptidase Clp complex"/>
    <property type="evidence" value="ECO:0007669"/>
    <property type="project" value="TreeGrafter"/>
</dbReference>
<organism evidence="8 9">
    <name type="scientific">Geodermatophilus siccatus</name>
    <dbReference type="NCBI Taxonomy" id="1137991"/>
    <lineage>
        <taxon>Bacteria</taxon>
        <taxon>Bacillati</taxon>
        <taxon>Actinomycetota</taxon>
        <taxon>Actinomycetes</taxon>
        <taxon>Geodermatophilales</taxon>
        <taxon>Geodermatophilaceae</taxon>
        <taxon>Geodermatophilus</taxon>
    </lineage>
</organism>
<dbReference type="GO" id="GO:0006515">
    <property type="term" value="P:protein quality control for misfolded or incompletely synthesized proteins"/>
    <property type="evidence" value="ECO:0007669"/>
    <property type="project" value="TreeGrafter"/>
</dbReference>
<keyword evidence="5" id="KW-0720">Serine protease</keyword>
<evidence type="ECO:0000256" key="2">
    <source>
        <dbReference type="ARBA" id="ARBA00022490"/>
    </source>
</evidence>
<evidence type="ECO:0000313" key="9">
    <source>
        <dbReference type="Proteomes" id="UP000198680"/>
    </source>
</evidence>
<dbReference type="Proteomes" id="UP000198680">
    <property type="component" value="Unassembled WGS sequence"/>
</dbReference>
<dbReference type="GO" id="GO:0051117">
    <property type="term" value="F:ATPase binding"/>
    <property type="evidence" value="ECO:0007669"/>
    <property type="project" value="TreeGrafter"/>
</dbReference>
<proteinExistence type="inferred from homology"/>
<evidence type="ECO:0000313" key="8">
    <source>
        <dbReference type="EMBL" id="SDM92301.1"/>
    </source>
</evidence>
<evidence type="ECO:0000256" key="3">
    <source>
        <dbReference type="ARBA" id="ARBA00022670"/>
    </source>
</evidence>
<evidence type="ECO:0000256" key="7">
    <source>
        <dbReference type="SAM" id="MobiDB-lite"/>
    </source>
</evidence>
<dbReference type="STRING" id="1137991.SAMN05660642_03582"/>